<name>A0A859QIF9_9HYPH</name>
<dbReference type="Proteomes" id="UP000510721">
    <property type="component" value="Chromosome"/>
</dbReference>
<evidence type="ECO:0000313" key="2">
    <source>
        <dbReference type="Proteomes" id="UP000510721"/>
    </source>
</evidence>
<reference evidence="1 2" key="1">
    <citation type="submission" date="2019-06" db="EMBL/GenBank/DDBJ databases">
        <title>Complete genome sequence of Ensifer mexicanus ITTG R7 isolated from nodules of Acacia angustissima (Mill.) Kuntze.</title>
        <authorList>
            <person name="Rincon-Rosales R."/>
            <person name="Rogel M.A."/>
            <person name="Guerrero G."/>
            <person name="Rincon-Molina C.I."/>
            <person name="Lopez-Lopez A."/>
            <person name="Martinez-Romero E."/>
        </authorList>
    </citation>
    <scope>NUCLEOTIDE SEQUENCE [LARGE SCALE GENOMIC DNA]</scope>
    <source>
        <strain evidence="1 2">ITTG R7</strain>
    </source>
</reference>
<protein>
    <submittedName>
        <fullName evidence="1">Uncharacterized protein</fullName>
    </submittedName>
</protein>
<dbReference type="AlphaFoldDB" id="A0A859QIF9"/>
<dbReference type="KEGG" id="emx:FKV68_10025"/>
<evidence type="ECO:0000313" key="1">
    <source>
        <dbReference type="EMBL" id="QLL61760.1"/>
    </source>
</evidence>
<gene>
    <name evidence="1" type="ORF">FKV68_10025</name>
</gene>
<keyword evidence="2" id="KW-1185">Reference proteome</keyword>
<dbReference type="EMBL" id="CP041238">
    <property type="protein sequence ID" value="QLL61760.1"/>
    <property type="molecule type" value="Genomic_DNA"/>
</dbReference>
<organism evidence="1 2">
    <name type="scientific">Sinorhizobium mexicanum</name>
    <dbReference type="NCBI Taxonomy" id="375549"/>
    <lineage>
        <taxon>Bacteria</taxon>
        <taxon>Pseudomonadati</taxon>
        <taxon>Pseudomonadota</taxon>
        <taxon>Alphaproteobacteria</taxon>
        <taxon>Hyphomicrobiales</taxon>
        <taxon>Rhizobiaceae</taxon>
        <taxon>Sinorhizobium/Ensifer group</taxon>
        <taxon>Sinorhizobium</taxon>
    </lineage>
</organism>
<proteinExistence type="predicted"/>
<sequence>MSGSACSPRYIPVQRVSDHGQTAAGEGLAPACAGNERAPQRIGLKIGIDFRKARCVDSKTYSVLCAS</sequence>
<accession>A0A859QIF9</accession>